<evidence type="ECO:0000313" key="2">
    <source>
        <dbReference type="EMBL" id="CCG41571.1"/>
    </source>
</evidence>
<feature type="region of interest" description="Disordered" evidence="1">
    <location>
        <begin position="15"/>
        <end position="39"/>
    </location>
</feature>
<sequence>MKKVLAPIESFRNMRTSGRRDFPAPGARQSGRSSGVEHNLAKVGVEGSNPFARSKSLTKVRASSKGWTLWVRPFCCLPARVLGSDAGERTKVSVSLVINYRNKSCT</sequence>
<comment type="caution">
    <text evidence="2">The sequence shown here is derived from an EMBL/GenBank/DDBJ whole genome shotgun (WGS) entry which is preliminary data.</text>
</comment>
<keyword evidence="3" id="KW-1185">Reference proteome</keyword>
<dbReference type="Proteomes" id="UP000004169">
    <property type="component" value="Unassembled WGS sequence"/>
</dbReference>
<gene>
    <name evidence="2" type="ORF">PHAMO_280105</name>
</gene>
<protein>
    <submittedName>
        <fullName evidence="2">Uncharacterized protein</fullName>
    </submittedName>
</protein>
<evidence type="ECO:0000313" key="3">
    <source>
        <dbReference type="Proteomes" id="UP000004169"/>
    </source>
</evidence>
<proteinExistence type="predicted"/>
<evidence type="ECO:0000256" key="1">
    <source>
        <dbReference type="SAM" id="MobiDB-lite"/>
    </source>
</evidence>
<name>H8FT83_MAGML</name>
<dbReference type="EMBL" id="CAHP01000021">
    <property type="protein sequence ID" value="CCG41571.1"/>
    <property type="molecule type" value="Genomic_DNA"/>
</dbReference>
<dbReference type="AlphaFoldDB" id="H8FT83"/>
<accession>H8FT83</accession>
<reference evidence="2 3" key="1">
    <citation type="journal article" date="2012" name="J. Bacteriol.">
        <title>Draft Genome Sequence of the Purple Photosynthetic Bacterium Phaeospirillum molischianum DSM120, a Particularly Versatile Bacterium.</title>
        <authorList>
            <person name="Duquesne K."/>
            <person name="Prima V."/>
            <person name="Ji B."/>
            <person name="Rouy Z."/>
            <person name="Medigue C."/>
            <person name="Talla E."/>
            <person name="Sturgis J.N."/>
        </authorList>
    </citation>
    <scope>NUCLEOTIDE SEQUENCE [LARGE SCALE GENOMIC DNA]</scope>
    <source>
        <strain evidence="3">DSM120</strain>
    </source>
</reference>
<organism evidence="2 3">
    <name type="scientific">Magnetospirillum molischianum DSM 120</name>
    <dbReference type="NCBI Taxonomy" id="1150626"/>
    <lineage>
        <taxon>Bacteria</taxon>
        <taxon>Pseudomonadati</taxon>
        <taxon>Pseudomonadota</taxon>
        <taxon>Alphaproteobacteria</taxon>
        <taxon>Rhodospirillales</taxon>
        <taxon>Rhodospirillaceae</taxon>
        <taxon>Magnetospirillum</taxon>
    </lineage>
</organism>
<dbReference type="STRING" id="1150626.PHAMO_280105"/>